<evidence type="ECO:0000259" key="9">
    <source>
        <dbReference type="Pfam" id="PF00173"/>
    </source>
</evidence>
<evidence type="ECO:0000256" key="8">
    <source>
        <dbReference type="SAM" id="SignalP"/>
    </source>
</evidence>
<organism evidence="10 11">
    <name type="scientific">Allacma fusca</name>
    <dbReference type="NCBI Taxonomy" id="39272"/>
    <lineage>
        <taxon>Eukaryota</taxon>
        <taxon>Metazoa</taxon>
        <taxon>Ecdysozoa</taxon>
        <taxon>Arthropoda</taxon>
        <taxon>Hexapoda</taxon>
        <taxon>Collembola</taxon>
        <taxon>Symphypleona</taxon>
        <taxon>Sminthuridae</taxon>
        <taxon>Allacma</taxon>
    </lineage>
</organism>
<evidence type="ECO:0000313" key="10">
    <source>
        <dbReference type="EMBL" id="CAG7728185.1"/>
    </source>
</evidence>
<comment type="subcellular location">
    <subcellularLocation>
        <location evidence="1">Membrane</location>
        <topology evidence="1">Multi-pass membrane protein</topology>
    </subcellularLocation>
</comment>
<dbReference type="PANTHER" id="PTHR19353:SF88">
    <property type="entry name" value="DELTA(5) FATTY ACID DESATURASE FAT-4"/>
    <property type="match status" value="1"/>
</dbReference>
<feature type="domain" description="Cytochrome b5 heme-binding" evidence="9">
    <location>
        <begin position="46"/>
        <end position="85"/>
    </location>
</feature>
<evidence type="ECO:0000256" key="4">
    <source>
        <dbReference type="ARBA" id="ARBA00022989"/>
    </source>
</evidence>
<evidence type="ECO:0000256" key="2">
    <source>
        <dbReference type="ARBA" id="ARBA00009295"/>
    </source>
</evidence>
<dbReference type="InterPro" id="IPR012171">
    <property type="entry name" value="Fatty_acid_desaturase"/>
</dbReference>
<evidence type="ECO:0000256" key="7">
    <source>
        <dbReference type="ARBA" id="ARBA00023136"/>
    </source>
</evidence>
<dbReference type="AlphaFoldDB" id="A0A8J2KLQ1"/>
<dbReference type="GO" id="GO:0016020">
    <property type="term" value="C:membrane"/>
    <property type="evidence" value="ECO:0007669"/>
    <property type="project" value="UniProtKB-SubCell"/>
</dbReference>
<dbReference type="OrthoDB" id="1726150at2759"/>
<reference evidence="10" key="1">
    <citation type="submission" date="2021-06" db="EMBL/GenBank/DDBJ databases">
        <authorList>
            <person name="Hodson N. C."/>
            <person name="Mongue J. A."/>
            <person name="Jaron S. K."/>
        </authorList>
    </citation>
    <scope>NUCLEOTIDE SEQUENCE</scope>
</reference>
<evidence type="ECO:0000256" key="1">
    <source>
        <dbReference type="ARBA" id="ARBA00004141"/>
    </source>
</evidence>
<evidence type="ECO:0000256" key="5">
    <source>
        <dbReference type="ARBA" id="ARBA00023002"/>
    </source>
</evidence>
<feature type="chain" id="PRO_5035237354" description="Cytochrome b5 heme-binding domain-containing protein" evidence="8">
    <location>
        <begin position="20"/>
        <end position="214"/>
    </location>
</feature>
<keyword evidence="11" id="KW-1185">Reference proteome</keyword>
<evidence type="ECO:0000256" key="6">
    <source>
        <dbReference type="ARBA" id="ARBA00023098"/>
    </source>
</evidence>
<sequence length="214" mass="24144">MLFELLSLLTFGYIVYHSAKSRSKTVDKNPSPRNSKQTESRPRKEILYEGRLYDVTNWVNKHPGGKLIEFYVNNDEDASLAIQQFHLRASTKVNIILSSLTSRPAPDVPSPVSGKDLKYRELTRDFCRLFQEFQSEGLFEPNLSYVGVKILELVCLGSLGLCLVLKSGSLAVTAVGILVLNLFQLRIHYFIHEGGHNSLTGNPRMDRLIQAIAY</sequence>
<comment type="similarity">
    <text evidence="2">Belongs to the fatty acid desaturase type 1 family.</text>
</comment>
<accession>A0A8J2KLQ1</accession>
<keyword evidence="3" id="KW-0812">Transmembrane</keyword>
<keyword evidence="5" id="KW-0560">Oxidoreductase</keyword>
<dbReference type="EMBL" id="CAJVCH010159593">
    <property type="protein sequence ID" value="CAG7728185.1"/>
    <property type="molecule type" value="Genomic_DNA"/>
</dbReference>
<dbReference type="GO" id="GO:0016717">
    <property type="term" value="F:oxidoreductase activity, acting on paired donors, with oxidation of a pair of donors resulting in the reduction of molecular oxygen to two molecules of water"/>
    <property type="evidence" value="ECO:0007669"/>
    <property type="project" value="TreeGrafter"/>
</dbReference>
<gene>
    <name evidence="10" type="ORF">AFUS01_LOCUS16986</name>
</gene>
<keyword evidence="4" id="KW-1133">Transmembrane helix</keyword>
<keyword evidence="6" id="KW-0443">Lipid metabolism</keyword>
<dbReference type="Pfam" id="PF00173">
    <property type="entry name" value="Cyt-b5"/>
    <property type="match status" value="1"/>
</dbReference>
<dbReference type="GO" id="GO:0006629">
    <property type="term" value="P:lipid metabolic process"/>
    <property type="evidence" value="ECO:0007669"/>
    <property type="project" value="UniProtKB-KW"/>
</dbReference>
<proteinExistence type="inferred from homology"/>
<dbReference type="PANTHER" id="PTHR19353">
    <property type="entry name" value="FATTY ACID DESATURASE 2"/>
    <property type="match status" value="1"/>
</dbReference>
<feature type="non-terminal residue" evidence="10">
    <location>
        <position position="214"/>
    </location>
</feature>
<dbReference type="InterPro" id="IPR001199">
    <property type="entry name" value="Cyt_B5-like_heme/steroid-bd"/>
</dbReference>
<keyword evidence="7" id="KW-0472">Membrane</keyword>
<protein>
    <recommendedName>
        <fullName evidence="9">Cytochrome b5 heme-binding domain-containing protein</fullName>
    </recommendedName>
</protein>
<name>A0A8J2KLQ1_9HEXA</name>
<evidence type="ECO:0000256" key="3">
    <source>
        <dbReference type="ARBA" id="ARBA00022692"/>
    </source>
</evidence>
<comment type="caution">
    <text evidence="10">The sequence shown here is derived from an EMBL/GenBank/DDBJ whole genome shotgun (WGS) entry which is preliminary data.</text>
</comment>
<evidence type="ECO:0000313" key="11">
    <source>
        <dbReference type="Proteomes" id="UP000708208"/>
    </source>
</evidence>
<dbReference type="CDD" id="cd01060">
    <property type="entry name" value="Membrane-FADS-like"/>
    <property type="match status" value="1"/>
</dbReference>
<feature type="signal peptide" evidence="8">
    <location>
        <begin position="1"/>
        <end position="19"/>
    </location>
</feature>
<keyword evidence="8" id="KW-0732">Signal</keyword>
<dbReference type="Proteomes" id="UP000708208">
    <property type="component" value="Unassembled WGS sequence"/>
</dbReference>